<evidence type="ECO:0000313" key="1">
    <source>
        <dbReference type="EMBL" id="HHM67855.1"/>
    </source>
</evidence>
<reference evidence="1" key="1">
    <citation type="journal article" date="2020" name="mSystems">
        <title>Genome- and Community-Level Interaction Insights into Carbon Utilization and Element Cycling Functions of Hydrothermarchaeota in Hydrothermal Sediment.</title>
        <authorList>
            <person name="Zhou Z."/>
            <person name="Liu Y."/>
            <person name="Xu W."/>
            <person name="Pan J."/>
            <person name="Luo Z.H."/>
            <person name="Li M."/>
        </authorList>
    </citation>
    <scope>NUCLEOTIDE SEQUENCE [LARGE SCALE GENOMIC DNA]</scope>
    <source>
        <strain evidence="1">SpSt-1071</strain>
    </source>
</reference>
<accession>A0A7C5VJD6</accession>
<protein>
    <submittedName>
        <fullName evidence="1">Uncharacterized protein</fullName>
    </submittedName>
</protein>
<name>A0A7C5VJD6_9DEIN</name>
<sequence>MRASESHIRVVVHTDGGPLDLSDHVLAYSDRHPISGVGSFSLTLPLRVQGKPITGLARTGDLVEVGLLNWDGQTGPWGLGEYHTVMLGVIRSIGQRQALAEGRYTAVAVLAGSSLAGFLLSDSVNYYLAYGALHGLFKGLALTGLKGMVRLDQALATYLDQVALEVAQVARPYGSLKDLLGYAIETLDGEGLFDLIFANYEGTLWGFLEAFGERPLHEVYTAVLPEDRLRLLRGQKRVGKAFGPDRARAVVVVRPAPFPHGLPGGGASLGDWPRLPLHDLTPEDFMSEPAQEHTADWDDGEVANVFFVYPRALPLDETFVMTYAPAIINLDSWRRYGYRPLTWATWLWGANAPKEAAPEFFRRLNWRLAGQRNRMDEYAGAELTLRLSPHIRPGERVRVENRLGDATSVFLYYVEEVRHAFSPTGARTTTLKVSRGLPEDLYRDPGWFVAGLKEHDPLKDAALPVPVIRQEDAPGPTRPIQKHPHP</sequence>
<organism evidence="1">
    <name type="scientific">Thermus caliditerrae</name>
    <dbReference type="NCBI Taxonomy" id="1330700"/>
    <lineage>
        <taxon>Bacteria</taxon>
        <taxon>Thermotogati</taxon>
        <taxon>Deinococcota</taxon>
        <taxon>Deinococci</taxon>
        <taxon>Thermales</taxon>
        <taxon>Thermaceae</taxon>
        <taxon>Thermus</taxon>
    </lineage>
</organism>
<dbReference type="AlphaFoldDB" id="A0A7C5VJD6"/>
<dbReference type="EMBL" id="DRXE01000152">
    <property type="protein sequence ID" value="HHM67855.1"/>
    <property type="molecule type" value="Genomic_DNA"/>
</dbReference>
<comment type="caution">
    <text evidence="1">The sequence shown here is derived from an EMBL/GenBank/DDBJ whole genome shotgun (WGS) entry which is preliminary data.</text>
</comment>
<gene>
    <name evidence="1" type="ORF">ENM28_03925</name>
</gene>
<proteinExistence type="predicted"/>